<dbReference type="InterPro" id="IPR016066">
    <property type="entry name" value="A-D-PHexomutase_CS"/>
</dbReference>
<dbReference type="KEGG" id="snep:Enr13x_61160"/>
<dbReference type="InterPro" id="IPR024086">
    <property type="entry name" value="GlmM_arc-type"/>
</dbReference>
<protein>
    <submittedName>
        <fullName evidence="12">Phosphoglucosamine mutase</fullName>
        <ecNumber evidence="12">5.4.2.10</ecNumber>
    </submittedName>
</protein>
<gene>
    <name evidence="12" type="primary">glmM</name>
    <name evidence="12" type="ORF">Enr13x_61160</name>
</gene>
<dbReference type="AlphaFoldDB" id="A0A518HZI6"/>
<accession>A0A518HZI6</accession>
<dbReference type="EC" id="5.4.2.10" evidence="12"/>
<evidence type="ECO:0000259" key="9">
    <source>
        <dbReference type="Pfam" id="PF02878"/>
    </source>
</evidence>
<reference evidence="12 13" key="1">
    <citation type="submission" date="2019-03" db="EMBL/GenBank/DDBJ databases">
        <title>Deep-cultivation of Planctomycetes and their phenomic and genomic characterization uncovers novel biology.</title>
        <authorList>
            <person name="Wiegand S."/>
            <person name="Jogler M."/>
            <person name="Boedeker C."/>
            <person name="Pinto D."/>
            <person name="Vollmers J."/>
            <person name="Rivas-Marin E."/>
            <person name="Kohn T."/>
            <person name="Peeters S.H."/>
            <person name="Heuer A."/>
            <person name="Rast P."/>
            <person name="Oberbeckmann S."/>
            <person name="Bunk B."/>
            <person name="Jeske O."/>
            <person name="Meyerdierks A."/>
            <person name="Storesund J.E."/>
            <person name="Kallscheuer N."/>
            <person name="Luecker S."/>
            <person name="Lage O.M."/>
            <person name="Pohl T."/>
            <person name="Merkel B.J."/>
            <person name="Hornburger P."/>
            <person name="Mueller R.-W."/>
            <person name="Bruemmer F."/>
            <person name="Labrenz M."/>
            <person name="Spormann A.M."/>
            <person name="Op den Camp H."/>
            <person name="Overmann J."/>
            <person name="Amann R."/>
            <person name="Jetten M.S.M."/>
            <person name="Mascher T."/>
            <person name="Medema M.H."/>
            <person name="Devos D.P."/>
            <person name="Kaster A.-K."/>
            <person name="Ovreas L."/>
            <person name="Rohde M."/>
            <person name="Galperin M.Y."/>
            <person name="Jogler C."/>
        </authorList>
    </citation>
    <scope>NUCLEOTIDE SEQUENCE [LARGE SCALE GENOMIC DNA]</scope>
    <source>
        <strain evidence="12 13">Enr13</strain>
    </source>
</reference>
<dbReference type="GO" id="GO:0008966">
    <property type="term" value="F:phosphoglucosamine mutase activity"/>
    <property type="evidence" value="ECO:0007669"/>
    <property type="project" value="UniProtKB-EC"/>
</dbReference>
<dbReference type="Pfam" id="PF02879">
    <property type="entry name" value="PGM_PMM_II"/>
    <property type="match status" value="1"/>
</dbReference>
<dbReference type="InterPro" id="IPR036900">
    <property type="entry name" value="A-D-PHexomutase_C_sf"/>
</dbReference>
<dbReference type="GO" id="GO:0009252">
    <property type="term" value="P:peptidoglycan biosynthetic process"/>
    <property type="evidence" value="ECO:0007669"/>
    <property type="project" value="TreeGrafter"/>
</dbReference>
<evidence type="ECO:0000256" key="5">
    <source>
        <dbReference type="ARBA" id="ARBA00022842"/>
    </source>
</evidence>
<keyword evidence="13" id="KW-1185">Reference proteome</keyword>
<evidence type="ECO:0000256" key="4">
    <source>
        <dbReference type="ARBA" id="ARBA00022723"/>
    </source>
</evidence>
<dbReference type="GO" id="GO:0000287">
    <property type="term" value="F:magnesium ion binding"/>
    <property type="evidence" value="ECO:0007669"/>
    <property type="project" value="InterPro"/>
</dbReference>
<dbReference type="EMBL" id="CP037423">
    <property type="protein sequence ID" value="QDV46207.1"/>
    <property type="molecule type" value="Genomic_DNA"/>
</dbReference>
<dbReference type="Pfam" id="PF02878">
    <property type="entry name" value="PGM_PMM_I"/>
    <property type="match status" value="1"/>
</dbReference>
<feature type="domain" description="Alpha-D-phosphohexomutase alpha/beta/alpha" evidence="10">
    <location>
        <begin position="153"/>
        <end position="252"/>
    </location>
</feature>
<dbReference type="InterPro" id="IPR050060">
    <property type="entry name" value="Phosphoglucosamine_mutase"/>
</dbReference>
<evidence type="ECO:0000256" key="3">
    <source>
        <dbReference type="ARBA" id="ARBA00022553"/>
    </source>
</evidence>
<dbReference type="InterPro" id="IPR005844">
    <property type="entry name" value="A-D-PHexomutase_a/b/a-I"/>
</dbReference>
<evidence type="ECO:0000313" key="12">
    <source>
        <dbReference type="EMBL" id="QDV46207.1"/>
    </source>
</evidence>
<evidence type="ECO:0000256" key="2">
    <source>
        <dbReference type="ARBA" id="ARBA00010231"/>
    </source>
</evidence>
<organism evidence="12 13">
    <name type="scientific">Stieleria neptunia</name>
    <dbReference type="NCBI Taxonomy" id="2527979"/>
    <lineage>
        <taxon>Bacteria</taxon>
        <taxon>Pseudomonadati</taxon>
        <taxon>Planctomycetota</taxon>
        <taxon>Planctomycetia</taxon>
        <taxon>Pirellulales</taxon>
        <taxon>Pirellulaceae</taxon>
        <taxon>Stieleria</taxon>
    </lineage>
</organism>
<sequence length="446" mass="46242">MSKLIISVSGLRGIVGETLTPVVAGSFVAAFAAELPAGSIIVGRDGRSSGPMLRDAIVASLRACGRDVIDADVASTPTIGVLVKNTGAAGAVQISASHNPPPYNGIKLFGGDGRVLDAVTGAKIREAYLSGTAAWCPFDQIGQAQREPDPHAPHLQAVLKTVDVDAIRAANYRVLIDSNHGAGGLLGVRLLTALGCDVTALGETPDGQFEHVPEPTAENLAGVAETVAQSGCVVGFCQDPDADRLALIDGDGRYIGEEYTLALCVQRALADEATRGPIVINGATSGMSERLAAAAGVPAYRSAVGEANVADKMIASRATYGGEGNGGPIDPRVGYVRDSFVAMAQVLDLMTSTGKSLAELADALPRLAICKDKAAVSTDGLPELFQKLRQKYSDASADESDGLRLAWPDRWLLVRGSNTEPIVRMIAEAESESDAQALCDAAKQLI</sequence>
<keyword evidence="5 7" id="KW-0460">Magnesium</keyword>
<evidence type="ECO:0000256" key="1">
    <source>
        <dbReference type="ARBA" id="ARBA00001946"/>
    </source>
</evidence>
<evidence type="ECO:0000259" key="11">
    <source>
        <dbReference type="Pfam" id="PF02880"/>
    </source>
</evidence>
<keyword evidence="3" id="KW-0597">Phosphoprotein</keyword>
<dbReference type="SUPFAM" id="SSF55957">
    <property type="entry name" value="Phosphoglucomutase, C-terminal domain"/>
    <property type="match status" value="1"/>
</dbReference>
<keyword evidence="4 7" id="KW-0479">Metal-binding</keyword>
<dbReference type="SUPFAM" id="SSF53738">
    <property type="entry name" value="Phosphoglucomutase, first 3 domains"/>
    <property type="match status" value="3"/>
</dbReference>
<comment type="cofactor">
    <cofactor evidence="1">
        <name>Mg(2+)</name>
        <dbReference type="ChEBI" id="CHEBI:18420"/>
    </cofactor>
</comment>
<evidence type="ECO:0000259" key="8">
    <source>
        <dbReference type="Pfam" id="PF00408"/>
    </source>
</evidence>
<comment type="similarity">
    <text evidence="2 7">Belongs to the phosphohexose mutase family.</text>
</comment>
<dbReference type="Pfam" id="PF00408">
    <property type="entry name" value="PGM_PMM_IV"/>
    <property type="match status" value="1"/>
</dbReference>
<dbReference type="Gene3D" id="3.30.310.50">
    <property type="entry name" value="Alpha-D-phosphohexomutase, C-terminal domain"/>
    <property type="match status" value="1"/>
</dbReference>
<dbReference type="InterPro" id="IPR005843">
    <property type="entry name" value="A-D-PHexomutase_C"/>
</dbReference>
<dbReference type="GO" id="GO:0005975">
    <property type="term" value="P:carbohydrate metabolic process"/>
    <property type="evidence" value="ECO:0007669"/>
    <property type="project" value="InterPro"/>
</dbReference>
<proteinExistence type="inferred from homology"/>
<dbReference type="PROSITE" id="PS00710">
    <property type="entry name" value="PGM_PMM"/>
    <property type="match status" value="1"/>
</dbReference>
<evidence type="ECO:0000313" key="13">
    <source>
        <dbReference type="Proteomes" id="UP000319004"/>
    </source>
</evidence>
<dbReference type="Proteomes" id="UP000319004">
    <property type="component" value="Chromosome"/>
</dbReference>
<dbReference type="RefSeq" id="WP_145390355.1">
    <property type="nucleotide sequence ID" value="NZ_CP037423.1"/>
</dbReference>
<dbReference type="PANTHER" id="PTHR42946:SF1">
    <property type="entry name" value="PHOSPHOGLUCOMUTASE (ALPHA-D-GLUCOSE-1,6-BISPHOSPHATE-DEPENDENT)"/>
    <property type="match status" value="1"/>
</dbReference>
<dbReference type="InterPro" id="IPR005845">
    <property type="entry name" value="A-D-PHexomutase_a/b/a-II"/>
</dbReference>
<dbReference type="GO" id="GO:0005829">
    <property type="term" value="C:cytosol"/>
    <property type="evidence" value="ECO:0007669"/>
    <property type="project" value="TreeGrafter"/>
</dbReference>
<dbReference type="InterPro" id="IPR016055">
    <property type="entry name" value="A-D-PHexomutase_a/b/a-I/II/III"/>
</dbReference>
<dbReference type="Pfam" id="PF02880">
    <property type="entry name" value="PGM_PMM_III"/>
    <property type="match status" value="1"/>
</dbReference>
<dbReference type="OrthoDB" id="9806956at2"/>
<dbReference type="InterPro" id="IPR005841">
    <property type="entry name" value="Alpha-D-phosphohexomutase_SF"/>
</dbReference>
<name>A0A518HZI6_9BACT</name>
<dbReference type="GO" id="GO:0006048">
    <property type="term" value="P:UDP-N-acetylglucosamine biosynthetic process"/>
    <property type="evidence" value="ECO:0007669"/>
    <property type="project" value="TreeGrafter"/>
</dbReference>
<evidence type="ECO:0000256" key="7">
    <source>
        <dbReference type="RuleBase" id="RU004326"/>
    </source>
</evidence>
<dbReference type="PRINTS" id="PR00509">
    <property type="entry name" value="PGMPMM"/>
</dbReference>
<evidence type="ECO:0000256" key="6">
    <source>
        <dbReference type="ARBA" id="ARBA00023235"/>
    </source>
</evidence>
<dbReference type="PANTHER" id="PTHR42946">
    <property type="entry name" value="PHOSPHOHEXOSE MUTASE"/>
    <property type="match status" value="1"/>
</dbReference>
<dbReference type="InterPro" id="IPR005846">
    <property type="entry name" value="A-D-PHexomutase_a/b/a-III"/>
</dbReference>
<feature type="domain" description="Alpha-D-phosphohexomutase alpha/beta/alpha" evidence="9">
    <location>
        <begin position="8"/>
        <end position="130"/>
    </location>
</feature>
<dbReference type="Gene3D" id="3.40.120.10">
    <property type="entry name" value="Alpha-D-Glucose-1,6-Bisphosphate, subunit A, domain 3"/>
    <property type="match status" value="3"/>
</dbReference>
<dbReference type="NCBIfam" id="TIGR03990">
    <property type="entry name" value="Arch_GlmM"/>
    <property type="match status" value="1"/>
</dbReference>
<feature type="domain" description="Alpha-D-phosphohexomutase alpha/beta/alpha" evidence="11">
    <location>
        <begin position="259"/>
        <end position="365"/>
    </location>
</feature>
<dbReference type="GO" id="GO:0004615">
    <property type="term" value="F:phosphomannomutase activity"/>
    <property type="evidence" value="ECO:0007669"/>
    <property type="project" value="TreeGrafter"/>
</dbReference>
<evidence type="ECO:0000259" key="10">
    <source>
        <dbReference type="Pfam" id="PF02879"/>
    </source>
</evidence>
<feature type="domain" description="Alpha-D-phosphohexomutase C-terminal" evidence="8">
    <location>
        <begin position="398"/>
        <end position="441"/>
    </location>
</feature>
<keyword evidence="6 12" id="KW-0413">Isomerase</keyword>